<comment type="caution">
    <text evidence="1">The sequence shown here is derived from an EMBL/GenBank/DDBJ whole genome shotgun (WGS) entry which is preliminary data.</text>
</comment>
<protein>
    <submittedName>
        <fullName evidence="1">Uncharacterized protein</fullName>
    </submittedName>
</protein>
<sequence length="82" mass="8773">MRLPDPGELDSTIQIEGKRKHDVVPVASPRGFKGGQVLQLLHNALSVYGCNTTAVLPSLCSSVGILLEAMSIENAKFAVRVK</sequence>
<dbReference type="AlphaFoldDB" id="A0A9Q1H5H3"/>
<dbReference type="Proteomes" id="UP001152320">
    <property type="component" value="Chromosome 11"/>
</dbReference>
<organism evidence="1 2">
    <name type="scientific">Holothuria leucospilota</name>
    <name type="common">Black long sea cucumber</name>
    <name type="synonym">Mertensiothuria leucospilota</name>
    <dbReference type="NCBI Taxonomy" id="206669"/>
    <lineage>
        <taxon>Eukaryota</taxon>
        <taxon>Metazoa</taxon>
        <taxon>Echinodermata</taxon>
        <taxon>Eleutherozoa</taxon>
        <taxon>Echinozoa</taxon>
        <taxon>Holothuroidea</taxon>
        <taxon>Aspidochirotacea</taxon>
        <taxon>Aspidochirotida</taxon>
        <taxon>Holothuriidae</taxon>
        <taxon>Holothuria</taxon>
    </lineage>
</organism>
<evidence type="ECO:0000313" key="2">
    <source>
        <dbReference type="Proteomes" id="UP001152320"/>
    </source>
</evidence>
<accession>A0A9Q1H5H3</accession>
<name>A0A9Q1H5H3_HOLLE</name>
<keyword evidence="2" id="KW-1185">Reference proteome</keyword>
<dbReference type="EMBL" id="JAIZAY010000011">
    <property type="protein sequence ID" value="KAJ8033091.1"/>
    <property type="molecule type" value="Genomic_DNA"/>
</dbReference>
<gene>
    <name evidence="1" type="ORF">HOLleu_23225</name>
</gene>
<reference evidence="1" key="1">
    <citation type="submission" date="2021-10" db="EMBL/GenBank/DDBJ databases">
        <title>Tropical sea cucumber genome reveals ecological adaptation and Cuvierian tubules defense mechanism.</title>
        <authorList>
            <person name="Chen T."/>
        </authorList>
    </citation>
    <scope>NUCLEOTIDE SEQUENCE</scope>
    <source>
        <strain evidence="1">Nanhai2018</strain>
        <tissue evidence="1">Muscle</tissue>
    </source>
</reference>
<evidence type="ECO:0000313" key="1">
    <source>
        <dbReference type="EMBL" id="KAJ8033091.1"/>
    </source>
</evidence>
<proteinExistence type="predicted"/>